<dbReference type="Gene3D" id="2.60.40.10">
    <property type="entry name" value="Immunoglobulins"/>
    <property type="match status" value="3"/>
</dbReference>
<dbReference type="CDD" id="cd00603">
    <property type="entry name" value="IPT_PCSR"/>
    <property type="match status" value="1"/>
</dbReference>
<dbReference type="Proteomes" id="UP000184212">
    <property type="component" value="Unassembled WGS sequence"/>
</dbReference>
<evidence type="ECO:0000313" key="5">
    <source>
        <dbReference type="Proteomes" id="UP000184212"/>
    </source>
</evidence>
<feature type="domain" description="IPT/TIG" evidence="3">
    <location>
        <begin position="133"/>
        <end position="213"/>
    </location>
</feature>
<dbReference type="InterPro" id="IPR015915">
    <property type="entry name" value="Kelch-typ_b-propeller"/>
</dbReference>
<dbReference type="PANTHER" id="PTHR24412">
    <property type="entry name" value="KELCH PROTEIN"/>
    <property type="match status" value="1"/>
</dbReference>
<dbReference type="InterPro" id="IPR014756">
    <property type="entry name" value="Ig_E-set"/>
</dbReference>
<proteinExistence type="predicted"/>
<evidence type="ECO:0000259" key="3">
    <source>
        <dbReference type="Pfam" id="PF01833"/>
    </source>
</evidence>
<evidence type="ECO:0000256" key="1">
    <source>
        <dbReference type="ARBA" id="ARBA00022441"/>
    </source>
</evidence>
<organism evidence="4 5">
    <name type="scientific">Chryseolinea serpens</name>
    <dbReference type="NCBI Taxonomy" id="947013"/>
    <lineage>
        <taxon>Bacteria</taxon>
        <taxon>Pseudomonadati</taxon>
        <taxon>Bacteroidota</taxon>
        <taxon>Cytophagia</taxon>
        <taxon>Cytophagales</taxon>
        <taxon>Fulvivirgaceae</taxon>
        <taxon>Chryseolinea</taxon>
    </lineage>
</organism>
<keyword evidence="1" id="KW-0880">Kelch repeat</keyword>
<evidence type="ECO:0000313" key="4">
    <source>
        <dbReference type="EMBL" id="SHH29131.1"/>
    </source>
</evidence>
<dbReference type="Gene3D" id="2.120.10.80">
    <property type="entry name" value="Kelch-type beta propeller"/>
    <property type="match status" value="1"/>
</dbReference>
<dbReference type="AlphaFoldDB" id="A0A1M5RSK8"/>
<dbReference type="InterPro" id="IPR002909">
    <property type="entry name" value="IPT_dom"/>
</dbReference>
<evidence type="ECO:0000256" key="2">
    <source>
        <dbReference type="ARBA" id="ARBA00022737"/>
    </source>
</evidence>
<accession>A0A1M5RSK8</accession>
<feature type="domain" description="IPT/TIG" evidence="3">
    <location>
        <begin position="219"/>
        <end position="297"/>
    </location>
</feature>
<dbReference type="SUPFAM" id="SSF81296">
    <property type="entry name" value="E set domains"/>
    <property type="match status" value="2"/>
</dbReference>
<protein>
    <submittedName>
        <fullName evidence="4">IPT/TIG domain-containing protein</fullName>
    </submittedName>
</protein>
<reference evidence="4 5" key="1">
    <citation type="submission" date="2016-11" db="EMBL/GenBank/DDBJ databases">
        <authorList>
            <person name="Jaros S."/>
            <person name="Januszkiewicz K."/>
            <person name="Wedrychowicz H."/>
        </authorList>
    </citation>
    <scope>NUCLEOTIDE SEQUENCE [LARGE SCALE GENOMIC DNA]</scope>
    <source>
        <strain evidence="4 5">DSM 24574</strain>
    </source>
</reference>
<gene>
    <name evidence="4" type="ORF">SAMN04488109_3549</name>
</gene>
<sequence length="652" mass="70264">MNTFSRTTLIVLVLSLLAQCDGYEFPKPPYPTVATNAVTNISASGATLQGTILAVNDEPIIDHGFVWSFSDFNTIASFKGSLGATEGAGPFSFDLAAGLFADSTYYVKAYVSTKTYTTYGTVVSFRSQGSNAPHIESFSPSEGTPGDTVVIKGNYFTTVTKYVRVKFGSFDAQVVRSDEHTVVCIVPKDIPDPTAVITVAVTDKTGTSPTPFKLRFLALDSFSPTVGTFGDVITLQGGNFNTDPSKNIVTFGDKVATVVEGTATTLKVIVPTTVRTKENKLTVINGVQKSAFNESFTITAPIISALSTVSDYTGAIVEITGDNFNPDKTGDLVRVLSQKTVGSYRDVEVVSATRTTLSFRIPSELGYRSFKVELKVAEQSAFSQQTFTLKDAWLLIGVLAESDLRYGVTGFTLNGKGYQGLGNPNNEKQISEFDAANNSWTQIAAIPGIPRTAPVSFAVGNLGYVGLGGDKDFYAYSPQTDSWTSIATFPQLPAVPGAQPLPAGASAGGKGYVATFTPHDNFLEYDPQTDAWTKKAELPASSSLGWTFTIQDQLYVALPTKLYQYDATNDTWIEKTGTSISAAYTIGYTLNDKGYIRGSENIYEYNPTTDAWRIIPDNKHAPSGPIPFVIDGRLYLGSTMQGDLWEFDPAFE</sequence>
<dbReference type="InterPro" id="IPR013783">
    <property type="entry name" value="Ig-like_fold"/>
</dbReference>
<keyword evidence="5" id="KW-1185">Reference proteome</keyword>
<dbReference type="OrthoDB" id="103335at2"/>
<dbReference type="SUPFAM" id="SSF117281">
    <property type="entry name" value="Kelch motif"/>
    <property type="match status" value="1"/>
</dbReference>
<dbReference type="EMBL" id="FQWQ01000002">
    <property type="protein sequence ID" value="SHH29131.1"/>
    <property type="molecule type" value="Genomic_DNA"/>
</dbReference>
<dbReference type="Pfam" id="PF01833">
    <property type="entry name" value="TIG"/>
    <property type="match status" value="2"/>
</dbReference>
<name>A0A1M5RSK8_9BACT</name>
<dbReference type="STRING" id="947013.SAMN04488109_3549"/>
<dbReference type="RefSeq" id="WP_073136500.1">
    <property type="nucleotide sequence ID" value="NZ_FQWQ01000002.1"/>
</dbReference>
<dbReference type="PANTHER" id="PTHR24412:SF489">
    <property type="entry name" value="RING FINGER DOMAIN AND KELCH REPEAT-CONTAINING PROTEIN DDB_G0271372"/>
    <property type="match status" value="1"/>
</dbReference>
<keyword evidence="2" id="KW-0677">Repeat</keyword>